<reference evidence="3 4" key="1">
    <citation type="submission" date="2017-07" db="EMBL/GenBank/DDBJ databases">
        <title>Isolation and whole genome analysis of endospore-forming bacteria from heroin.</title>
        <authorList>
            <person name="Kalinowski J."/>
            <person name="Ahrens B."/>
            <person name="Al-Dilaimi A."/>
            <person name="Winkler A."/>
            <person name="Wibberg D."/>
            <person name="Schleenbecker U."/>
            <person name="Ruckert C."/>
            <person name="Wolfel R."/>
            <person name="Grass G."/>
        </authorList>
    </citation>
    <scope>NUCLEOTIDE SEQUENCE [LARGE SCALE GENOMIC DNA]</scope>
    <source>
        <strain evidence="3 4">7537-G1</strain>
    </source>
</reference>
<organism evidence="3 4">
    <name type="scientific">Paenibacillus campinasensis</name>
    <dbReference type="NCBI Taxonomy" id="66347"/>
    <lineage>
        <taxon>Bacteria</taxon>
        <taxon>Bacillati</taxon>
        <taxon>Bacillota</taxon>
        <taxon>Bacilli</taxon>
        <taxon>Bacillales</taxon>
        <taxon>Paenibacillaceae</taxon>
        <taxon>Paenibacillus</taxon>
    </lineage>
</organism>
<dbReference type="Proteomes" id="UP000435177">
    <property type="component" value="Unassembled WGS sequence"/>
</dbReference>
<keyword evidence="1" id="KW-0472">Membrane</keyword>
<feature type="transmembrane region" description="Helical" evidence="1">
    <location>
        <begin position="93"/>
        <end position="112"/>
    </location>
</feature>
<proteinExistence type="predicted"/>
<dbReference type="Proteomes" id="UP000215596">
    <property type="component" value="Unassembled WGS sequence"/>
</dbReference>
<evidence type="ECO:0000256" key="1">
    <source>
        <dbReference type="SAM" id="Phobius"/>
    </source>
</evidence>
<feature type="transmembrane region" description="Helical" evidence="1">
    <location>
        <begin position="6"/>
        <end position="23"/>
    </location>
</feature>
<sequence>MHYHFTVVLFLAAVIQLVLDITIRKTDEKISDTDGIVPYRWFFVIAAIVIILSAIYVKEPPYHYVWVGVLLALVFGVRALFEWRYIRSSQKHMISLSMMALSVIGTILYVFIQFQ</sequence>
<dbReference type="EMBL" id="WOAA01000017">
    <property type="protein sequence ID" value="MUG67747.1"/>
    <property type="molecule type" value="Genomic_DNA"/>
</dbReference>
<dbReference type="Pfam" id="PF13789">
    <property type="entry name" value="DUF4181"/>
    <property type="match status" value="1"/>
</dbReference>
<name>A0A268EKS3_9BACL</name>
<keyword evidence="1" id="KW-0812">Transmembrane</keyword>
<evidence type="ECO:0000313" key="5">
    <source>
        <dbReference type="Proteomes" id="UP000435177"/>
    </source>
</evidence>
<keyword evidence="1" id="KW-1133">Transmembrane helix</keyword>
<feature type="transmembrane region" description="Helical" evidence="1">
    <location>
        <begin position="35"/>
        <end position="57"/>
    </location>
</feature>
<accession>A0A268EKS3</accession>
<dbReference type="InterPro" id="IPR025441">
    <property type="entry name" value="DUF4181"/>
</dbReference>
<keyword evidence="5" id="KW-1185">Reference proteome</keyword>
<dbReference type="EMBL" id="NPBY01000062">
    <property type="protein sequence ID" value="PAD73712.1"/>
    <property type="molecule type" value="Genomic_DNA"/>
</dbReference>
<dbReference type="AlphaFoldDB" id="A0A268EKS3"/>
<comment type="caution">
    <text evidence="3">The sequence shown here is derived from an EMBL/GenBank/DDBJ whole genome shotgun (WGS) entry which is preliminary data.</text>
</comment>
<evidence type="ECO:0000313" key="3">
    <source>
        <dbReference type="EMBL" id="PAD73712.1"/>
    </source>
</evidence>
<dbReference type="OrthoDB" id="2626526at2"/>
<evidence type="ECO:0000313" key="4">
    <source>
        <dbReference type="Proteomes" id="UP000215596"/>
    </source>
</evidence>
<gene>
    <name evidence="3" type="ORF">CHH67_19345</name>
    <name evidence="2" type="ORF">GNP94_17290</name>
</gene>
<reference evidence="2 5" key="2">
    <citation type="submission" date="2019-11" db="EMBL/GenBank/DDBJ databases">
        <title>Draft genome sequences of five Paenibacillus species of dairy origin.</title>
        <authorList>
            <person name="Olajide A.M."/>
            <person name="Chen S."/>
            <person name="Lapointe G."/>
        </authorList>
    </citation>
    <scope>NUCLEOTIDE SEQUENCE [LARGE SCALE GENOMIC DNA]</scope>
    <source>
        <strain evidence="2 5">3CS1</strain>
    </source>
</reference>
<feature type="transmembrane region" description="Helical" evidence="1">
    <location>
        <begin position="63"/>
        <end position="81"/>
    </location>
</feature>
<evidence type="ECO:0000313" key="2">
    <source>
        <dbReference type="EMBL" id="MUG67747.1"/>
    </source>
</evidence>
<dbReference type="RefSeq" id="WP_095266967.1">
    <property type="nucleotide sequence ID" value="NZ_NPBY01000062.1"/>
</dbReference>
<protein>
    <submittedName>
        <fullName evidence="2">DUF4181 domain-containing protein</fullName>
    </submittedName>
</protein>